<protein>
    <submittedName>
        <fullName evidence="2">Uncharacterized protein</fullName>
    </submittedName>
</protein>
<dbReference type="RefSeq" id="XP_062682240.1">
    <property type="nucleotide sequence ID" value="XM_062829651.1"/>
</dbReference>
<reference evidence="2" key="2">
    <citation type="submission" date="2023-06" db="EMBL/GenBank/DDBJ databases">
        <authorList>
            <consortium name="Lawrence Berkeley National Laboratory"/>
            <person name="Haridas S."/>
            <person name="Hensen N."/>
            <person name="Bonometti L."/>
            <person name="Westerberg I."/>
            <person name="Brannstrom I.O."/>
            <person name="Guillou S."/>
            <person name="Cros-Aarteil S."/>
            <person name="Calhoun S."/>
            <person name="Kuo A."/>
            <person name="Mondo S."/>
            <person name="Pangilinan J."/>
            <person name="Riley R."/>
            <person name="Labutti K."/>
            <person name="Andreopoulos B."/>
            <person name="Lipzen A."/>
            <person name="Chen C."/>
            <person name="Yanf M."/>
            <person name="Daum C."/>
            <person name="Ng V."/>
            <person name="Clum A."/>
            <person name="Steindorff A."/>
            <person name="Ohm R."/>
            <person name="Martin F."/>
            <person name="Silar P."/>
            <person name="Natvig D."/>
            <person name="Lalanne C."/>
            <person name="Gautier V."/>
            <person name="Ament-Velasquez S.L."/>
            <person name="Kruys A."/>
            <person name="Hutchinson M.I."/>
            <person name="Powell A.J."/>
            <person name="Barry K."/>
            <person name="Miller A.N."/>
            <person name="Grigoriev I.V."/>
            <person name="Debuchy R."/>
            <person name="Gladieux P."/>
            <person name="Thoren M.H."/>
            <person name="Johannesson H."/>
        </authorList>
    </citation>
    <scope>NUCLEOTIDE SEQUENCE</scope>
    <source>
        <strain evidence="2">CBS 560.94</strain>
    </source>
</reference>
<proteinExistence type="predicted"/>
<sequence length="307" mass="33560">MSPNHHLPFAFQKGGSMPETTPPGDSGSSQQATYSPPTLSGVGAQFPHEGQFPSMYDSAPVPLSGQEQVPPSMPVEHQETHTGYQQREMTMIREEQSGHAMATMQSLQGATNFYSPSYLDHVDAETRYASGFVQFSQPGSFGRQEPAGTLHSSIAPTAIASSLPHHGGARAFTSTQGRREAPWTERHTNVLRQGKRAGKSVPAIVRDLYHIDGVERTPNMVSKRWGKIRGGCVKKHEMDAILHAVCPEMVDKVYGELSNLDIARAPDFCGQLAASENRARDILRHHVAKGVQEVVLKLFSNDVLHAE</sequence>
<dbReference type="Proteomes" id="UP001278500">
    <property type="component" value="Unassembled WGS sequence"/>
</dbReference>
<evidence type="ECO:0000313" key="3">
    <source>
        <dbReference type="Proteomes" id="UP001278500"/>
    </source>
</evidence>
<accession>A0AAE0JG00</accession>
<feature type="region of interest" description="Disordered" evidence="1">
    <location>
        <begin position="1"/>
        <end position="58"/>
    </location>
</feature>
<dbReference type="GeneID" id="87866805"/>
<organism evidence="2 3">
    <name type="scientific">Neurospora tetraspora</name>
    <dbReference type="NCBI Taxonomy" id="94610"/>
    <lineage>
        <taxon>Eukaryota</taxon>
        <taxon>Fungi</taxon>
        <taxon>Dikarya</taxon>
        <taxon>Ascomycota</taxon>
        <taxon>Pezizomycotina</taxon>
        <taxon>Sordariomycetes</taxon>
        <taxon>Sordariomycetidae</taxon>
        <taxon>Sordariales</taxon>
        <taxon>Sordariaceae</taxon>
        <taxon>Neurospora</taxon>
    </lineage>
</organism>
<evidence type="ECO:0000313" key="2">
    <source>
        <dbReference type="EMBL" id="KAK3345627.1"/>
    </source>
</evidence>
<reference evidence="2" key="1">
    <citation type="journal article" date="2023" name="Mol. Phylogenet. Evol.">
        <title>Genome-scale phylogeny and comparative genomics of the fungal order Sordariales.</title>
        <authorList>
            <person name="Hensen N."/>
            <person name="Bonometti L."/>
            <person name="Westerberg I."/>
            <person name="Brannstrom I.O."/>
            <person name="Guillou S."/>
            <person name="Cros-Aarteil S."/>
            <person name="Calhoun S."/>
            <person name="Haridas S."/>
            <person name="Kuo A."/>
            <person name="Mondo S."/>
            <person name="Pangilinan J."/>
            <person name="Riley R."/>
            <person name="LaButti K."/>
            <person name="Andreopoulos B."/>
            <person name="Lipzen A."/>
            <person name="Chen C."/>
            <person name="Yan M."/>
            <person name="Daum C."/>
            <person name="Ng V."/>
            <person name="Clum A."/>
            <person name="Steindorff A."/>
            <person name="Ohm R.A."/>
            <person name="Martin F."/>
            <person name="Silar P."/>
            <person name="Natvig D.O."/>
            <person name="Lalanne C."/>
            <person name="Gautier V."/>
            <person name="Ament-Velasquez S.L."/>
            <person name="Kruys A."/>
            <person name="Hutchinson M.I."/>
            <person name="Powell A.J."/>
            <person name="Barry K."/>
            <person name="Miller A.N."/>
            <person name="Grigoriev I.V."/>
            <person name="Debuchy R."/>
            <person name="Gladieux P."/>
            <person name="Hiltunen Thoren M."/>
            <person name="Johannesson H."/>
        </authorList>
    </citation>
    <scope>NUCLEOTIDE SEQUENCE</scope>
    <source>
        <strain evidence="2">CBS 560.94</strain>
    </source>
</reference>
<keyword evidence="3" id="KW-1185">Reference proteome</keyword>
<comment type="caution">
    <text evidence="2">The sequence shown here is derived from an EMBL/GenBank/DDBJ whole genome shotgun (WGS) entry which is preliminary data.</text>
</comment>
<gene>
    <name evidence="2" type="ORF">B0H65DRAFT_549309</name>
</gene>
<dbReference type="AlphaFoldDB" id="A0AAE0JG00"/>
<name>A0AAE0JG00_9PEZI</name>
<evidence type="ECO:0000256" key="1">
    <source>
        <dbReference type="SAM" id="MobiDB-lite"/>
    </source>
</evidence>
<feature type="compositionally biased region" description="Polar residues" evidence="1">
    <location>
        <begin position="26"/>
        <end position="38"/>
    </location>
</feature>
<dbReference type="EMBL" id="JAUEPP010000004">
    <property type="protein sequence ID" value="KAK3345627.1"/>
    <property type="molecule type" value="Genomic_DNA"/>
</dbReference>